<keyword evidence="10" id="KW-1185">Reference proteome</keyword>
<keyword evidence="4 6" id="KW-0464">Manganese</keyword>
<gene>
    <name evidence="6 9" type="primary">ade</name>
    <name evidence="9" type="ORF">CUESP1_0966</name>
</gene>
<dbReference type="SUPFAM" id="SSF51338">
    <property type="entry name" value="Composite domain of metallo-dependent hydrolases"/>
    <property type="match status" value="1"/>
</dbReference>
<dbReference type="InterPro" id="IPR011059">
    <property type="entry name" value="Metal-dep_hydrolase_composite"/>
</dbReference>
<comment type="cofactor">
    <cofactor evidence="6">
        <name>Mn(2+)</name>
        <dbReference type="ChEBI" id="CHEBI:29035"/>
    </cofactor>
</comment>
<dbReference type="GO" id="GO:0006146">
    <property type="term" value="P:adenine catabolic process"/>
    <property type="evidence" value="ECO:0007669"/>
    <property type="project" value="InterPro"/>
</dbReference>
<evidence type="ECO:0000256" key="5">
    <source>
        <dbReference type="ARBA" id="ARBA00047720"/>
    </source>
</evidence>
<evidence type="ECO:0000256" key="1">
    <source>
        <dbReference type="ARBA" id="ARBA00006773"/>
    </source>
</evidence>
<dbReference type="SUPFAM" id="SSF51556">
    <property type="entry name" value="Metallo-dependent hydrolases"/>
    <property type="match status" value="1"/>
</dbReference>
<comment type="catalytic activity">
    <reaction evidence="5 6">
        <text>adenine + H2O + H(+) = hypoxanthine + NH4(+)</text>
        <dbReference type="Rhea" id="RHEA:23688"/>
        <dbReference type="ChEBI" id="CHEBI:15377"/>
        <dbReference type="ChEBI" id="CHEBI:15378"/>
        <dbReference type="ChEBI" id="CHEBI:16708"/>
        <dbReference type="ChEBI" id="CHEBI:17368"/>
        <dbReference type="ChEBI" id="CHEBI:28938"/>
        <dbReference type="EC" id="3.5.4.2"/>
    </reaction>
</comment>
<evidence type="ECO:0000256" key="3">
    <source>
        <dbReference type="ARBA" id="ARBA00022801"/>
    </source>
</evidence>
<feature type="domain" description="Adenine deaminase C-terminal" evidence="8">
    <location>
        <begin position="437"/>
        <end position="606"/>
    </location>
</feature>
<dbReference type="AlphaFoldDB" id="A0A1M4PLL8"/>
<dbReference type="NCBIfam" id="TIGR01178">
    <property type="entry name" value="ade"/>
    <property type="match status" value="1"/>
</dbReference>
<dbReference type="InterPro" id="IPR006679">
    <property type="entry name" value="Adenine_deam"/>
</dbReference>
<dbReference type="PANTHER" id="PTHR11113">
    <property type="entry name" value="N-ACETYLGLUCOSAMINE-6-PHOSPHATE DEACETYLASE"/>
    <property type="match status" value="1"/>
</dbReference>
<evidence type="ECO:0000256" key="6">
    <source>
        <dbReference type="HAMAP-Rule" id="MF_01518"/>
    </source>
</evidence>
<accession>A0A1M4PLL8</accession>
<keyword evidence="3 6" id="KW-0378">Hydrolase</keyword>
<dbReference type="InterPro" id="IPR006680">
    <property type="entry name" value="Amidohydro-rel"/>
</dbReference>
<dbReference type="EMBL" id="LT669839">
    <property type="protein sequence ID" value="SHD76342.1"/>
    <property type="molecule type" value="Genomic_DNA"/>
</dbReference>
<dbReference type="Proteomes" id="UP000245423">
    <property type="component" value="Chromosome 1"/>
</dbReference>
<dbReference type="InterPro" id="IPR032466">
    <property type="entry name" value="Metal_Hydrolase"/>
</dbReference>
<dbReference type="PANTHER" id="PTHR11113:SF2">
    <property type="entry name" value="ADENINE DEAMINASE"/>
    <property type="match status" value="1"/>
</dbReference>
<evidence type="ECO:0000256" key="4">
    <source>
        <dbReference type="ARBA" id="ARBA00023211"/>
    </source>
</evidence>
<feature type="domain" description="Amidohydrolase-related" evidence="7">
    <location>
        <begin position="88"/>
        <end position="383"/>
    </location>
</feature>
<dbReference type="GO" id="GO:0000034">
    <property type="term" value="F:adenine deaminase activity"/>
    <property type="evidence" value="ECO:0007669"/>
    <property type="project" value="UniProtKB-UniRule"/>
</dbReference>
<name>A0A1M4PLL8_9FIRM</name>
<reference evidence="9 10" key="1">
    <citation type="submission" date="2016-11" db="EMBL/GenBank/DDBJ databases">
        <authorList>
            <person name="Manzoor S."/>
        </authorList>
    </citation>
    <scope>NUCLEOTIDE SEQUENCE [LARGE SCALE GENOMIC DNA]</scope>
    <source>
        <strain evidence="9">Clostridium ultunense strain Esp</strain>
    </source>
</reference>
<evidence type="ECO:0000259" key="7">
    <source>
        <dbReference type="Pfam" id="PF01979"/>
    </source>
</evidence>
<dbReference type="HAMAP" id="MF_01518">
    <property type="entry name" value="Adenine_deamin"/>
    <property type="match status" value="1"/>
</dbReference>
<evidence type="ECO:0000313" key="9">
    <source>
        <dbReference type="EMBL" id="SHD76342.1"/>
    </source>
</evidence>
<organism evidence="9 10">
    <name type="scientific">[Clostridium] ultunense Esp</name>
    <dbReference type="NCBI Taxonomy" id="1288971"/>
    <lineage>
        <taxon>Bacteria</taxon>
        <taxon>Bacillati</taxon>
        <taxon>Bacillota</taxon>
        <taxon>Tissierellia</taxon>
        <taxon>Tissierellales</taxon>
        <taxon>Tepidimicrobiaceae</taxon>
        <taxon>Schnuerera</taxon>
    </lineage>
</organism>
<protein>
    <recommendedName>
        <fullName evidence="2 6">Adenine deaminase</fullName>
        <shortName evidence="6">Adenase</shortName>
        <shortName evidence="6">Adenine aminase</shortName>
        <ecNumber evidence="2 6">3.5.4.2</ecNumber>
    </recommendedName>
</protein>
<evidence type="ECO:0000256" key="2">
    <source>
        <dbReference type="ARBA" id="ARBA00012782"/>
    </source>
</evidence>
<dbReference type="Gene3D" id="3.20.20.140">
    <property type="entry name" value="Metal-dependent hydrolases"/>
    <property type="match status" value="1"/>
</dbReference>
<sequence>MSQKKKGGFRLDAKYLKMSMEYRNLIDILMSDKDYADIVLYDGEVVNVITREIYRADIAIKGKYVLLVGDCKDLIGPDTLVIDVRGRYLSPGFIDSHMHFESSMLTVTEFSRLSIPSGTTTLIADPHEIGNALGPVGMKAMADEIDSVPNKVHLVVPALTPDCPDLETAGYDTSSKDMEDLLNYKHIIGIGELQGFSNAKHVYRNTPEIITDLLASTIYAKSKNMVVDGNAPELFGAELAAHIISTGGKCSCHETTTKEEAVEKLRQGVYLFMREGSTQRNMAECIRAVTEEKMDSRRCILATDDMVAADLETIGHMNEIVRRTIKEGVNPVEAIQMVTINPATYFGLDDVGVLAPGKIADIAIIDDLEEMAVEGVFIDGKLVASKGELLIDLPTYTYPEQVKNSVKIGPISEKDLEIRAEGSTAKVRCIEVIPDQNLTGKLEETVKVYNGVAEPDVSMDTLQIACIERYGRTGNIGKAFVKGFGMRNGAFAESVAHDTHNIIVVGTNIRDMTLAVNRVIELGGGIAIANKGRILSDMRLAVGGLITDELDGHEVSSKIAQLERLVKEDLGCKIHAPFMHLSFLALSTSPIWKITDKGLIDVNNFEIISPIV</sequence>
<proteinExistence type="inferred from homology"/>
<evidence type="ECO:0000313" key="10">
    <source>
        <dbReference type="Proteomes" id="UP000245423"/>
    </source>
</evidence>
<dbReference type="Gene3D" id="2.30.40.10">
    <property type="entry name" value="Urease, subunit C, domain 1"/>
    <property type="match status" value="1"/>
</dbReference>
<dbReference type="Pfam" id="PF13382">
    <property type="entry name" value="Adenine_deam_C"/>
    <property type="match status" value="1"/>
</dbReference>
<dbReference type="InterPro" id="IPR026912">
    <property type="entry name" value="Adenine_deam_C"/>
</dbReference>
<comment type="similarity">
    <text evidence="1 6">Belongs to the metallo-dependent hydrolases superfamily. Adenine deaminase family.</text>
</comment>
<evidence type="ECO:0000259" key="8">
    <source>
        <dbReference type="Pfam" id="PF13382"/>
    </source>
</evidence>
<dbReference type="EC" id="3.5.4.2" evidence="2 6"/>
<dbReference type="Pfam" id="PF01979">
    <property type="entry name" value="Amidohydro_1"/>
    <property type="match status" value="1"/>
</dbReference>